<dbReference type="InterPro" id="IPR000914">
    <property type="entry name" value="SBP_5_dom"/>
</dbReference>
<dbReference type="GO" id="GO:0042597">
    <property type="term" value="C:periplasmic space"/>
    <property type="evidence" value="ECO:0007669"/>
    <property type="project" value="UniProtKB-ARBA"/>
</dbReference>
<dbReference type="Pfam" id="PF00496">
    <property type="entry name" value="SBP_bac_5"/>
    <property type="match status" value="1"/>
</dbReference>
<dbReference type="PROSITE" id="PS01040">
    <property type="entry name" value="SBP_BACTERIAL_5"/>
    <property type="match status" value="1"/>
</dbReference>
<dbReference type="Proteomes" id="UP000268059">
    <property type="component" value="Chromosome"/>
</dbReference>
<dbReference type="CDD" id="cd08504">
    <property type="entry name" value="PBP2_OppA"/>
    <property type="match status" value="1"/>
</dbReference>
<name>A0A3G9JVQ4_9FIRM</name>
<proteinExistence type="inferred from homology"/>
<feature type="domain" description="Solute-binding protein family 5" evidence="6">
    <location>
        <begin position="69"/>
        <end position="462"/>
    </location>
</feature>
<dbReference type="GO" id="GO:1904680">
    <property type="term" value="F:peptide transmembrane transporter activity"/>
    <property type="evidence" value="ECO:0007669"/>
    <property type="project" value="TreeGrafter"/>
</dbReference>
<keyword evidence="8" id="KW-1185">Reference proteome</keyword>
<feature type="chain" id="PRO_5018146684" evidence="5">
    <location>
        <begin position="23"/>
        <end position="543"/>
    </location>
</feature>
<accession>A0A3G9JVQ4</accession>
<dbReference type="FunFam" id="3.10.105.10:FF:000001">
    <property type="entry name" value="Oligopeptide ABC transporter, oligopeptide-binding protein"/>
    <property type="match status" value="1"/>
</dbReference>
<protein>
    <submittedName>
        <fullName evidence="7">Peptide ABC transporter substrate-binding protein</fullName>
    </submittedName>
</protein>
<dbReference type="GO" id="GO:0015833">
    <property type="term" value="P:peptide transport"/>
    <property type="evidence" value="ECO:0007669"/>
    <property type="project" value="TreeGrafter"/>
</dbReference>
<dbReference type="RefSeq" id="WP_125119869.1">
    <property type="nucleotide sequence ID" value="NZ_AP019309.1"/>
</dbReference>
<sequence>MDVKKIVSFGLCAAMMAGCSSASKTNNVFRYATETDIMSMDPTIGTDGTSMDAMHAINDGLEMFDRNGKVVAGIAKSYDLSKDHKTYTFHLRKNVKWVDYQGKTVGSLTAKDFVYGWQRIIKNAGEYAYMLGSSGANIKNADQLINKGTKASASELDTLGVKAKDDYTLVVTLEQQVPFFISLMPFGAFYPEYQKYVEAKGKKYASNYKNLISNGAFIMTGWTKSKSATFIRNKKYWNASAVHLSKMVWQLGLDAKTAAASFDAGNLDYAPLTSSLVDKYKNQKTFTTFADGHLHYLEPNMKNKYLKNFYIRKALSLAINRTELCDKILKDGSTEANGFVPKDLCASPKGVDYRKDVKEDYTKYNLKEAQAAFDKGLKQLGKKSITLSILYGTDEIAMKDVAVYAQSCFSKLKGLKLNMVATVKQDRVNNREPKGQFDITVTRWGPDYADPTTYLNLCETGNTFNRGKWSNKKYDALMNRVRKETNISKRWEDMKEAEKIAMEDYAKIPLFDKGGAALCSTKVKYLVHKPVCVPYTFAYVEMK</sequence>
<evidence type="ECO:0000256" key="5">
    <source>
        <dbReference type="SAM" id="SignalP"/>
    </source>
</evidence>
<dbReference type="EMBL" id="AP019309">
    <property type="protein sequence ID" value="BBH27109.1"/>
    <property type="molecule type" value="Genomic_DNA"/>
</dbReference>
<gene>
    <name evidence="7" type="primary">oppA_2</name>
    <name evidence="7" type="ORF">SG0102_20430</name>
</gene>
<dbReference type="PROSITE" id="PS51257">
    <property type="entry name" value="PROKAR_LIPOPROTEIN"/>
    <property type="match status" value="1"/>
</dbReference>
<dbReference type="KEGG" id="ebm:SG0102_20430"/>
<dbReference type="InterPro" id="IPR023765">
    <property type="entry name" value="SBP_5_CS"/>
</dbReference>
<evidence type="ECO:0000313" key="8">
    <source>
        <dbReference type="Proteomes" id="UP000268059"/>
    </source>
</evidence>
<dbReference type="Gene3D" id="3.90.76.10">
    <property type="entry name" value="Dipeptide-binding Protein, Domain 1"/>
    <property type="match status" value="1"/>
</dbReference>
<dbReference type="Gene3D" id="3.40.190.10">
    <property type="entry name" value="Periplasmic binding protein-like II"/>
    <property type="match status" value="1"/>
</dbReference>
<feature type="signal peptide" evidence="5">
    <location>
        <begin position="1"/>
        <end position="22"/>
    </location>
</feature>
<dbReference type="PANTHER" id="PTHR30290:SF10">
    <property type="entry name" value="PERIPLASMIC OLIGOPEPTIDE-BINDING PROTEIN-RELATED"/>
    <property type="match status" value="1"/>
</dbReference>
<dbReference type="OrthoDB" id="9801912at2"/>
<evidence type="ECO:0000256" key="4">
    <source>
        <dbReference type="ARBA" id="ARBA00022729"/>
    </source>
</evidence>
<dbReference type="AlphaFoldDB" id="A0A3G9JVQ4"/>
<evidence type="ECO:0000259" key="6">
    <source>
        <dbReference type="Pfam" id="PF00496"/>
    </source>
</evidence>
<organism evidence="7 8">
    <name type="scientific">Intestinibaculum porci</name>
    <dbReference type="NCBI Taxonomy" id="2487118"/>
    <lineage>
        <taxon>Bacteria</taxon>
        <taxon>Bacillati</taxon>
        <taxon>Bacillota</taxon>
        <taxon>Erysipelotrichia</taxon>
        <taxon>Erysipelotrichales</taxon>
        <taxon>Erysipelotrichaceae</taxon>
        <taxon>Intestinibaculum</taxon>
    </lineage>
</organism>
<evidence type="ECO:0000313" key="7">
    <source>
        <dbReference type="EMBL" id="BBH27109.1"/>
    </source>
</evidence>
<reference evidence="7 8" key="1">
    <citation type="submission" date="2018-11" db="EMBL/GenBank/DDBJ databases">
        <title>Novel Erysipelotrichaceae bacterium isolated from small intestine of a swine.</title>
        <authorList>
            <person name="Kim J.S."/>
            <person name="Choe H."/>
            <person name="Lee Y.R."/>
            <person name="Kim K.M."/>
            <person name="Park D.S."/>
        </authorList>
    </citation>
    <scope>NUCLEOTIDE SEQUENCE [LARGE SCALE GENOMIC DNA]</scope>
    <source>
        <strain evidence="7 8">SG0102</strain>
    </source>
</reference>
<evidence type="ECO:0000256" key="3">
    <source>
        <dbReference type="ARBA" id="ARBA00022448"/>
    </source>
</evidence>
<dbReference type="InParanoid" id="A0A3G9JVQ4"/>
<dbReference type="FunCoup" id="A0A3G9JVQ4">
    <property type="interactions" value="214"/>
</dbReference>
<dbReference type="InterPro" id="IPR030678">
    <property type="entry name" value="Peptide/Ni-bd"/>
</dbReference>
<dbReference type="InterPro" id="IPR039424">
    <property type="entry name" value="SBP_5"/>
</dbReference>
<dbReference type="PANTHER" id="PTHR30290">
    <property type="entry name" value="PERIPLASMIC BINDING COMPONENT OF ABC TRANSPORTER"/>
    <property type="match status" value="1"/>
</dbReference>
<keyword evidence="4 5" id="KW-0732">Signal</keyword>
<dbReference type="SUPFAM" id="SSF53850">
    <property type="entry name" value="Periplasmic binding protein-like II"/>
    <property type="match status" value="1"/>
</dbReference>
<evidence type="ECO:0000256" key="1">
    <source>
        <dbReference type="ARBA" id="ARBA00004193"/>
    </source>
</evidence>
<dbReference type="GO" id="GO:0043190">
    <property type="term" value="C:ATP-binding cassette (ABC) transporter complex"/>
    <property type="evidence" value="ECO:0007669"/>
    <property type="project" value="InterPro"/>
</dbReference>
<comment type="similarity">
    <text evidence="2">Belongs to the bacterial solute-binding protein 5 family.</text>
</comment>
<evidence type="ECO:0000256" key="2">
    <source>
        <dbReference type="ARBA" id="ARBA00005695"/>
    </source>
</evidence>
<keyword evidence="3" id="KW-0813">Transport</keyword>
<comment type="subcellular location">
    <subcellularLocation>
        <location evidence="1">Cell membrane</location>
        <topology evidence="1">Lipid-anchor</topology>
    </subcellularLocation>
</comment>
<dbReference type="PIRSF" id="PIRSF002741">
    <property type="entry name" value="MppA"/>
    <property type="match status" value="1"/>
</dbReference>
<dbReference type="Gene3D" id="3.10.105.10">
    <property type="entry name" value="Dipeptide-binding Protein, Domain 3"/>
    <property type="match status" value="1"/>
</dbReference>